<dbReference type="OrthoDB" id="74183at2759"/>
<sequence>MATYPSSVADYDEWPSRCGYCSRPGRTNLSCSLRALTLRTDDYEEFLNRGWRRSGNLLYKPVMHLTCCPLYTIRVHAWDFCPSKEQMRVRSKMERYLRGDYVPRPSHQGEQEGQAVGVESSDNNAANGMLMDRKPKQASNVLQGKGSRQSSKGNVKEVRVVNETQEALQNALERAVARCVESRDLPDGLQIQNLKILVREPIARLKSQMKKDKVTVEYTCNVAFQIVAIAKNLGLADLEKMTSEKVAELVVKRLKEEVVMGGGGERNPPIDVSATEANKGHINFYKRIEAEKEKDKPLCQDGTLSRGGVIDSTVSQIELGREESLVSEKRACQDNCQREDRMDVAMAEASGRQGGSVQGCTGRGRVKTLQVTMARSTFIQEEFELYQRYQTQVHDDPLDEVTVDSYCRFLVDSPLLPVEQSTSADVPSCGLGAFHQQYRIDGRLVAVGVVDILPRCLSSKYLFWDPDFAFLSLGKYSVLQEIDFVKRMSQSCPAFQYYYLGSKTIGLVEPCMVGSLSGADALSGALTQ</sequence>
<keyword evidence="4 5" id="KW-0012">Acyltransferase</keyword>
<evidence type="ECO:0000256" key="6">
    <source>
        <dbReference type="SAM" id="MobiDB-lite"/>
    </source>
</evidence>
<feature type="region of interest" description="Disordered" evidence="6">
    <location>
        <begin position="101"/>
        <end position="155"/>
    </location>
</feature>
<comment type="function">
    <text evidence="5">Involved in the post-translational conjugation of arginine to the N-terminal aspartate or glutamate of a protein. This arginylation is required for degradation of the protein via the ubiquitin pathway.</text>
</comment>
<dbReference type="AlphaFoldDB" id="A0A388K4Y9"/>
<evidence type="ECO:0000256" key="2">
    <source>
        <dbReference type="ARBA" id="ARBA00022679"/>
    </source>
</evidence>
<dbReference type="PANTHER" id="PTHR21367">
    <property type="entry name" value="ARGININE-TRNA-PROTEIN TRANSFERASE 1"/>
    <property type="match status" value="1"/>
</dbReference>
<comment type="similarity">
    <text evidence="1 5">Belongs to the R-transferase family.</text>
</comment>
<dbReference type="GO" id="GO:0004057">
    <property type="term" value="F:arginyl-tRNA--protein transferase activity"/>
    <property type="evidence" value="ECO:0007669"/>
    <property type="project" value="UniProtKB-EC"/>
</dbReference>
<evidence type="ECO:0000313" key="9">
    <source>
        <dbReference type="EMBL" id="GBG65120.1"/>
    </source>
</evidence>
<dbReference type="PIRSF" id="PIRSF037207">
    <property type="entry name" value="ATE1_euk"/>
    <property type="match status" value="1"/>
</dbReference>
<evidence type="ECO:0000313" key="10">
    <source>
        <dbReference type="Proteomes" id="UP000265515"/>
    </source>
</evidence>
<organism evidence="9 10">
    <name type="scientific">Chara braunii</name>
    <name type="common">Braun's stonewort</name>
    <dbReference type="NCBI Taxonomy" id="69332"/>
    <lineage>
        <taxon>Eukaryota</taxon>
        <taxon>Viridiplantae</taxon>
        <taxon>Streptophyta</taxon>
        <taxon>Charophyceae</taxon>
        <taxon>Charales</taxon>
        <taxon>Characeae</taxon>
        <taxon>Chara</taxon>
    </lineage>
</organism>
<dbReference type="PANTHER" id="PTHR21367:SF1">
    <property type="entry name" value="ARGINYL-TRNA--PROTEIN TRANSFERASE 1"/>
    <property type="match status" value="1"/>
</dbReference>
<evidence type="ECO:0000259" key="8">
    <source>
        <dbReference type="Pfam" id="PF04377"/>
    </source>
</evidence>
<dbReference type="InterPro" id="IPR007472">
    <property type="entry name" value="N-end_Aminoacyl_Trfase_C"/>
</dbReference>
<dbReference type="GO" id="GO:0005737">
    <property type="term" value="C:cytoplasm"/>
    <property type="evidence" value="ECO:0007669"/>
    <property type="project" value="TreeGrafter"/>
</dbReference>
<dbReference type="EMBL" id="BFEA01000058">
    <property type="protein sequence ID" value="GBG65120.1"/>
    <property type="molecule type" value="Genomic_DNA"/>
</dbReference>
<comment type="catalytic activity">
    <reaction evidence="5">
        <text>an N-terminal L-alpha-aminoacyl-[protein] + L-arginyl-tRNA(Arg) = an N-terminal L-arginyl-L-aminoacyl-[protein] + tRNA(Arg) + H(+)</text>
        <dbReference type="Rhea" id="RHEA:10208"/>
        <dbReference type="Rhea" id="RHEA-COMP:9658"/>
        <dbReference type="Rhea" id="RHEA-COMP:9673"/>
        <dbReference type="Rhea" id="RHEA-COMP:10636"/>
        <dbReference type="Rhea" id="RHEA-COMP:10638"/>
        <dbReference type="ChEBI" id="CHEBI:15378"/>
        <dbReference type="ChEBI" id="CHEBI:78442"/>
        <dbReference type="ChEBI" id="CHEBI:78513"/>
        <dbReference type="ChEBI" id="CHEBI:78597"/>
        <dbReference type="ChEBI" id="CHEBI:83562"/>
        <dbReference type="EC" id="2.3.2.8"/>
    </reaction>
</comment>
<dbReference type="InterPro" id="IPR016181">
    <property type="entry name" value="Acyl_CoA_acyltransferase"/>
</dbReference>
<dbReference type="SUPFAM" id="SSF55729">
    <property type="entry name" value="Acyl-CoA N-acyltransferases (Nat)"/>
    <property type="match status" value="1"/>
</dbReference>
<proteinExistence type="inferred from homology"/>
<keyword evidence="2 5" id="KW-0808">Transferase</keyword>
<dbReference type="Pfam" id="PF04376">
    <property type="entry name" value="ATE_N"/>
    <property type="match status" value="1"/>
</dbReference>
<evidence type="ECO:0000256" key="1">
    <source>
        <dbReference type="ARBA" id="ARBA00009991"/>
    </source>
</evidence>
<feature type="domain" description="N-end aminoacyl transferase N-terminal" evidence="7">
    <location>
        <begin position="16"/>
        <end position="87"/>
    </location>
</feature>
<keyword evidence="3 5" id="KW-0833">Ubl conjugation pathway</keyword>
<name>A0A388K4Y9_CHABU</name>
<dbReference type="Gramene" id="GBG65120">
    <property type="protein sequence ID" value="GBG65120"/>
    <property type="gene ID" value="CBR_g49483"/>
</dbReference>
<accession>A0A388K4Y9</accession>
<dbReference type="InterPro" id="IPR007471">
    <property type="entry name" value="N-end_Aminoacyl_Trfase_N"/>
</dbReference>
<protein>
    <recommendedName>
        <fullName evidence="5">Arginyl-tRNA--protein transferase</fullName>
        <ecNumber evidence="5">2.3.2.8</ecNumber>
    </recommendedName>
</protein>
<dbReference type="OMA" id="NTNKMSY"/>
<keyword evidence="10" id="KW-1185">Reference proteome</keyword>
<dbReference type="STRING" id="69332.A0A388K4Y9"/>
<dbReference type="Proteomes" id="UP000265515">
    <property type="component" value="Unassembled WGS sequence"/>
</dbReference>
<dbReference type="Pfam" id="PF04377">
    <property type="entry name" value="ATE_C"/>
    <property type="match status" value="1"/>
</dbReference>
<dbReference type="InterPro" id="IPR017137">
    <property type="entry name" value="Arg-tRNA-P_Trfase_1_euk"/>
</dbReference>
<evidence type="ECO:0000256" key="5">
    <source>
        <dbReference type="PIRNR" id="PIRNR037207"/>
    </source>
</evidence>
<dbReference type="EC" id="2.3.2.8" evidence="5"/>
<evidence type="ECO:0000256" key="3">
    <source>
        <dbReference type="ARBA" id="ARBA00022786"/>
    </source>
</evidence>
<dbReference type="InterPro" id="IPR030700">
    <property type="entry name" value="N-end_Aminoacyl_Trfase"/>
</dbReference>
<feature type="domain" description="N-end rule aminoacyl transferase C-terminal" evidence="8">
    <location>
        <begin position="381"/>
        <end position="501"/>
    </location>
</feature>
<gene>
    <name evidence="9" type="ORF">CBR_g49483</name>
</gene>
<evidence type="ECO:0000259" key="7">
    <source>
        <dbReference type="Pfam" id="PF04376"/>
    </source>
</evidence>
<reference evidence="9 10" key="1">
    <citation type="journal article" date="2018" name="Cell">
        <title>The Chara Genome: Secondary Complexity and Implications for Plant Terrestrialization.</title>
        <authorList>
            <person name="Nishiyama T."/>
            <person name="Sakayama H."/>
            <person name="Vries J.D."/>
            <person name="Buschmann H."/>
            <person name="Saint-Marcoux D."/>
            <person name="Ullrich K.K."/>
            <person name="Haas F.B."/>
            <person name="Vanderstraeten L."/>
            <person name="Becker D."/>
            <person name="Lang D."/>
            <person name="Vosolsobe S."/>
            <person name="Rombauts S."/>
            <person name="Wilhelmsson P.K.I."/>
            <person name="Janitza P."/>
            <person name="Kern R."/>
            <person name="Heyl A."/>
            <person name="Rumpler F."/>
            <person name="Villalobos L.I.A.C."/>
            <person name="Clay J.M."/>
            <person name="Skokan R."/>
            <person name="Toyoda A."/>
            <person name="Suzuki Y."/>
            <person name="Kagoshima H."/>
            <person name="Schijlen E."/>
            <person name="Tajeshwar N."/>
            <person name="Catarino B."/>
            <person name="Hetherington A.J."/>
            <person name="Saltykova A."/>
            <person name="Bonnot C."/>
            <person name="Breuninger H."/>
            <person name="Symeonidi A."/>
            <person name="Radhakrishnan G.V."/>
            <person name="Van Nieuwerburgh F."/>
            <person name="Deforce D."/>
            <person name="Chang C."/>
            <person name="Karol K.G."/>
            <person name="Hedrich R."/>
            <person name="Ulvskov P."/>
            <person name="Glockner G."/>
            <person name="Delwiche C.F."/>
            <person name="Petrasek J."/>
            <person name="Van de Peer Y."/>
            <person name="Friml J."/>
            <person name="Beilby M."/>
            <person name="Dolan L."/>
            <person name="Kohara Y."/>
            <person name="Sugano S."/>
            <person name="Fujiyama A."/>
            <person name="Delaux P.-M."/>
            <person name="Quint M."/>
            <person name="TheiBen G."/>
            <person name="Hagemann M."/>
            <person name="Harholt J."/>
            <person name="Dunand C."/>
            <person name="Zachgo S."/>
            <person name="Langdale J."/>
            <person name="Maumus F."/>
            <person name="Straeten D.V.D."/>
            <person name="Gould S.B."/>
            <person name="Rensing S.A."/>
        </authorList>
    </citation>
    <scope>NUCLEOTIDE SEQUENCE [LARGE SCALE GENOMIC DNA]</scope>
    <source>
        <strain evidence="9 10">S276</strain>
    </source>
</reference>
<feature type="compositionally biased region" description="Polar residues" evidence="6">
    <location>
        <begin position="137"/>
        <end position="153"/>
    </location>
</feature>
<evidence type="ECO:0000256" key="4">
    <source>
        <dbReference type="ARBA" id="ARBA00023315"/>
    </source>
</evidence>
<comment type="caution">
    <text evidence="9">The sequence shown here is derived from an EMBL/GenBank/DDBJ whole genome shotgun (WGS) entry which is preliminary data.</text>
</comment>